<reference evidence="1 2" key="1">
    <citation type="submission" date="2021-07" db="EMBL/GenBank/DDBJ databases">
        <title>Isolation and characterization of bacteria from a gold mining with a capacity of golden bioaccumulation.</title>
        <authorList>
            <person name="Yang X.J."/>
        </authorList>
    </citation>
    <scope>NUCLEOTIDE SEQUENCE [LARGE SCALE GENOMIC DNA]</scope>
    <source>
        <strain evidence="1 2">Au29</strain>
        <plasmid evidence="1 2">unnamed1</plasmid>
    </source>
</reference>
<accession>A0ABX8TQ41</accession>
<proteinExistence type="predicted"/>
<organism evidence="1 2">
    <name type="scientific">Brevundimonas nasdae</name>
    <dbReference type="NCBI Taxonomy" id="172043"/>
    <lineage>
        <taxon>Bacteria</taxon>
        <taxon>Pseudomonadati</taxon>
        <taxon>Pseudomonadota</taxon>
        <taxon>Alphaproteobacteria</taxon>
        <taxon>Caulobacterales</taxon>
        <taxon>Caulobacteraceae</taxon>
        <taxon>Brevundimonas</taxon>
    </lineage>
</organism>
<keyword evidence="1" id="KW-0614">Plasmid</keyword>
<evidence type="ECO:0000313" key="1">
    <source>
        <dbReference type="EMBL" id="QYC12422.1"/>
    </source>
</evidence>
<sequence>MIEYFQLIAQIANLETGEEQDGHASGADAIAILDGLITQARAQVARTATADAIDNVGLALIKSMSGLIEEAIDSHIYCPSEKIPDDCQYQASVVSAEAYLTAAGNSASAS</sequence>
<dbReference type="RefSeq" id="WP_219373730.1">
    <property type="nucleotide sequence ID" value="NZ_CP080035.1"/>
</dbReference>
<name>A0ABX8TQ41_9CAUL</name>
<evidence type="ECO:0000313" key="2">
    <source>
        <dbReference type="Proteomes" id="UP000824334"/>
    </source>
</evidence>
<dbReference type="Proteomes" id="UP000824334">
    <property type="component" value="Plasmid unnamed1"/>
</dbReference>
<dbReference type="EMBL" id="CP080035">
    <property type="protein sequence ID" value="QYC12422.1"/>
    <property type="molecule type" value="Genomic_DNA"/>
</dbReference>
<geneLocation type="plasmid" evidence="1 2">
    <name>unnamed1</name>
</geneLocation>
<dbReference type="GeneID" id="94377277"/>
<gene>
    <name evidence="1" type="ORF">KWG56_18435</name>
</gene>
<protein>
    <submittedName>
        <fullName evidence="1">Uncharacterized protein</fullName>
    </submittedName>
</protein>
<keyword evidence="2" id="KW-1185">Reference proteome</keyword>